<dbReference type="RefSeq" id="WP_075061876.1">
    <property type="nucleotide sequence ID" value="NZ_LGCL01000015.1"/>
</dbReference>
<feature type="compositionally biased region" description="Pro residues" evidence="1">
    <location>
        <begin position="382"/>
        <end position="391"/>
    </location>
</feature>
<feature type="compositionally biased region" description="Pro residues" evidence="1">
    <location>
        <begin position="424"/>
        <end position="433"/>
    </location>
</feature>
<feature type="chain" id="PRO_5006133068" evidence="2">
    <location>
        <begin position="26"/>
        <end position="543"/>
    </location>
</feature>
<accession>A0A0P6XHD8</accession>
<evidence type="ECO:0000256" key="1">
    <source>
        <dbReference type="SAM" id="MobiDB-lite"/>
    </source>
</evidence>
<dbReference type="OrthoDB" id="153422at2"/>
<reference evidence="3 4" key="1">
    <citation type="submission" date="2015-07" db="EMBL/GenBank/DDBJ databases">
        <title>Genome sequence of Ornatilinea apprima DSM 23815.</title>
        <authorList>
            <person name="Hemp J."/>
            <person name="Ward L.M."/>
            <person name="Pace L.A."/>
            <person name="Fischer W.W."/>
        </authorList>
    </citation>
    <scope>NUCLEOTIDE SEQUENCE [LARGE SCALE GENOMIC DNA]</scope>
    <source>
        <strain evidence="3 4">P3M-1</strain>
    </source>
</reference>
<organism evidence="3 4">
    <name type="scientific">Ornatilinea apprima</name>
    <dbReference type="NCBI Taxonomy" id="1134406"/>
    <lineage>
        <taxon>Bacteria</taxon>
        <taxon>Bacillati</taxon>
        <taxon>Chloroflexota</taxon>
        <taxon>Anaerolineae</taxon>
        <taxon>Anaerolineales</taxon>
        <taxon>Anaerolineaceae</taxon>
        <taxon>Ornatilinea</taxon>
    </lineage>
</organism>
<protein>
    <submittedName>
        <fullName evidence="3">Uncharacterized protein</fullName>
    </submittedName>
</protein>
<evidence type="ECO:0000313" key="3">
    <source>
        <dbReference type="EMBL" id="KPL79221.1"/>
    </source>
</evidence>
<dbReference type="Proteomes" id="UP000050417">
    <property type="component" value="Unassembled WGS sequence"/>
</dbReference>
<dbReference type="EMBL" id="LGCL01000015">
    <property type="protein sequence ID" value="KPL79221.1"/>
    <property type="molecule type" value="Genomic_DNA"/>
</dbReference>
<keyword evidence="4" id="KW-1185">Reference proteome</keyword>
<gene>
    <name evidence="3" type="ORF">ADN00_05110</name>
</gene>
<keyword evidence="2" id="KW-0732">Signal</keyword>
<evidence type="ECO:0000313" key="4">
    <source>
        <dbReference type="Proteomes" id="UP000050417"/>
    </source>
</evidence>
<feature type="region of interest" description="Disordered" evidence="1">
    <location>
        <begin position="372"/>
        <end position="436"/>
    </location>
</feature>
<dbReference type="PROSITE" id="PS51257">
    <property type="entry name" value="PROKAR_LIPOPROTEIN"/>
    <property type="match status" value="1"/>
</dbReference>
<sequence>MRPLKKKMLHILILTAACLILSACATGPDSTGLDNAVRDVDPVFREYYLDLGGVDTLGAPISPPFADGGNTCQFTVNALMCFNPYDTSTDRFFLYPLGSALNIVESPANALSEEDPNHLYGYEIYPDFLEKYHDLNGSINVGRPLTGIRYDEELQRIEQYFENLGFYANLKNGQSEVRLLPYGAYICDRHCRSTEYVAFAPHREKPNMPFLASLNRLGGVETFGAPLTDDYLASDGYVEQVFENAVLYAPPDDLSQVRLRPLPRLLGMVSTPPGPKRWGLENNVIFINPPDDPNGYHVPVLFDQFIAKHGGYELSGQPIADTTYYEDNLPRQCYETYCLDFHQSAEESRRVRMAPLGSQYLKQFGAGQTPVISLPAEETPPDAGPQAPPAPVEDSAPPAAPVTGPQESETAPQAAETVQEQPTPTTPPEPTPFPEMTGDLILRVAEQRQELAPDQSQILYILVHRALNLEPVPGIVARITLVTPRGESVYYTPSTGSGGRTSLAIPPMPDVENGSLVSYQVCLELDIEPAVCVYESYLIWSGP</sequence>
<dbReference type="AlphaFoldDB" id="A0A0P6XHD8"/>
<feature type="signal peptide" evidence="2">
    <location>
        <begin position="1"/>
        <end position="25"/>
    </location>
</feature>
<evidence type="ECO:0000256" key="2">
    <source>
        <dbReference type="SAM" id="SignalP"/>
    </source>
</evidence>
<comment type="caution">
    <text evidence="3">The sequence shown here is derived from an EMBL/GenBank/DDBJ whole genome shotgun (WGS) entry which is preliminary data.</text>
</comment>
<name>A0A0P6XHD8_9CHLR</name>
<dbReference type="STRING" id="1134406.ADN00_05110"/>
<proteinExistence type="predicted"/>